<dbReference type="AlphaFoldDB" id="A0A392UX21"/>
<proteinExistence type="predicted"/>
<feature type="non-terminal residue" evidence="1">
    <location>
        <position position="40"/>
    </location>
</feature>
<accession>A0A392UX21</accession>
<name>A0A392UX21_9FABA</name>
<reference evidence="1 2" key="1">
    <citation type="journal article" date="2018" name="Front. Plant Sci.">
        <title>Red Clover (Trifolium pratense) and Zigzag Clover (T. medium) - A Picture of Genomic Similarities and Differences.</title>
        <authorList>
            <person name="Dluhosova J."/>
            <person name="Istvanek J."/>
            <person name="Nedelnik J."/>
            <person name="Repkova J."/>
        </authorList>
    </citation>
    <scope>NUCLEOTIDE SEQUENCE [LARGE SCALE GENOMIC DNA]</scope>
    <source>
        <strain evidence="2">cv. 10/8</strain>
        <tissue evidence="1">Leaf</tissue>
    </source>
</reference>
<dbReference type="Proteomes" id="UP000265520">
    <property type="component" value="Unassembled WGS sequence"/>
</dbReference>
<evidence type="ECO:0000313" key="2">
    <source>
        <dbReference type="Proteomes" id="UP000265520"/>
    </source>
</evidence>
<evidence type="ECO:0000313" key="1">
    <source>
        <dbReference type="EMBL" id="MCI79549.1"/>
    </source>
</evidence>
<organism evidence="1 2">
    <name type="scientific">Trifolium medium</name>
    <dbReference type="NCBI Taxonomy" id="97028"/>
    <lineage>
        <taxon>Eukaryota</taxon>
        <taxon>Viridiplantae</taxon>
        <taxon>Streptophyta</taxon>
        <taxon>Embryophyta</taxon>
        <taxon>Tracheophyta</taxon>
        <taxon>Spermatophyta</taxon>
        <taxon>Magnoliopsida</taxon>
        <taxon>eudicotyledons</taxon>
        <taxon>Gunneridae</taxon>
        <taxon>Pentapetalae</taxon>
        <taxon>rosids</taxon>
        <taxon>fabids</taxon>
        <taxon>Fabales</taxon>
        <taxon>Fabaceae</taxon>
        <taxon>Papilionoideae</taxon>
        <taxon>50 kb inversion clade</taxon>
        <taxon>NPAAA clade</taxon>
        <taxon>Hologalegina</taxon>
        <taxon>IRL clade</taxon>
        <taxon>Trifolieae</taxon>
        <taxon>Trifolium</taxon>
    </lineage>
</organism>
<keyword evidence="2" id="KW-1185">Reference proteome</keyword>
<comment type="caution">
    <text evidence="1">The sequence shown here is derived from an EMBL/GenBank/DDBJ whole genome shotgun (WGS) entry which is preliminary data.</text>
</comment>
<sequence length="40" mass="4400">MVSPVVEDLDTAKVVRKISGVMIMKLMLLLNGVDKISENL</sequence>
<dbReference type="EMBL" id="LXQA010976064">
    <property type="protein sequence ID" value="MCI79549.1"/>
    <property type="molecule type" value="Genomic_DNA"/>
</dbReference>
<protein>
    <submittedName>
        <fullName evidence="1">Uncharacterized protein</fullName>
    </submittedName>
</protein>